<evidence type="ECO:0008006" key="8">
    <source>
        <dbReference type="Google" id="ProtNLM"/>
    </source>
</evidence>
<dbReference type="SUPFAM" id="SSF101936">
    <property type="entry name" value="DNA-binding pseudobarrel domain"/>
    <property type="match status" value="1"/>
</dbReference>
<proteinExistence type="predicted"/>
<dbReference type="InterPro" id="IPR015300">
    <property type="entry name" value="DNA-bd_pseudobarrel_sf"/>
</dbReference>
<dbReference type="PANTHER" id="PTHR47481">
    <property type="match status" value="1"/>
</dbReference>
<evidence type="ECO:0000256" key="1">
    <source>
        <dbReference type="ARBA" id="ARBA00004123"/>
    </source>
</evidence>
<dbReference type="CDD" id="cd10017">
    <property type="entry name" value="B3_DNA"/>
    <property type="match status" value="1"/>
</dbReference>
<dbReference type="InterPro" id="IPR003340">
    <property type="entry name" value="B3_DNA-bd"/>
</dbReference>
<keyword evidence="2" id="KW-0805">Transcription regulation</keyword>
<dbReference type="GO" id="GO:0005634">
    <property type="term" value="C:nucleus"/>
    <property type="evidence" value="ECO:0007669"/>
    <property type="project" value="UniProtKB-SubCell"/>
</dbReference>
<organism evidence="6 7">
    <name type="scientific">Gossypium schwendimanii</name>
    <name type="common">Cotton</name>
    <dbReference type="NCBI Taxonomy" id="34291"/>
    <lineage>
        <taxon>Eukaryota</taxon>
        <taxon>Viridiplantae</taxon>
        <taxon>Streptophyta</taxon>
        <taxon>Embryophyta</taxon>
        <taxon>Tracheophyta</taxon>
        <taxon>Spermatophyta</taxon>
        <taxon>Magnoliopsida</taxon>
        <taxon>eudicotyledons</taxon>
        <taxon>Gunneridae</taxon>
        <taxon>Pentapetalae</taxon>
        <taxon>rosids</taxon>
        <taxon>malvids</taxon>
        <taxon>Malvales</taxon>
        <taxon>Malvaceae</taxon>
        <taxon>Malvoideae</taxon>
        <taxon>Gossypium</taxon>
    </lineage>
</organism>
<evidence type="ECO:0000256" key="3">
    <source>
        <dbReference type="ARBA" id="ARBA00023125"/>
    </source>
</evidence>
<evidence type="ECO:0000256" key="4">
    <source>
        <dbReference type="ARBA" id="ARBA00023163"/>
    </source>
</evidence>
<dbReference type="Proteomes" id="UP000593576">
    <property type="component" value="Unassembled WGS sequence"/>
</dbReference>
<keyword evidence="3" id="KW-0238">DNA-binding</keyword>
<keyword evidence="5" id="KW-0539">Nucleus</keyword>
<reference evidence="6 7" key="1">
    <citation type="journal article" date="2019" name="Genome Biol. Evol.">
        <title>Insights into the evolution of the New World diploid cottons (Gossypium, subgenus Houzingenia) based on genome sequencing.</title>
        <authorList>
            <person name="Grover C.E."/>
            <person name="Arick M.A. 2nd"/>
            <person name="Thrash A."/>
            <person name="Conover J.L."/>
            <person name="Sanders W.S."/>
            <person name="Peterson D.G."/>
            <person name="Frelichowski J.E."/>
            <person name="Scheffler J.A."/>
            <person name="Scheffler B.E."/>
            <person name="Wendel J.F."/>
        </authorList>
    </citation>
    <scope>NUCLEOTIDE SEQUENCE [LARGE SCALE GENOMIC DNA]</scope>
    <source>
        <strain evidence="6">1</strain>
        <tissue evidence="6">Leaf</tissue>
    </source>
</reference>
<evidence type="ECO:0000256" key="2">
    <source>
        <dbReference type="ARBA" id="ARBA00023015"/>
    </source>
</evidence>
<sequence>MEDQFKIVFSKKLTVTDIKKSLAVPTRSLPLFPLFNEGHKVTFPVLFGTSRWTIDCTIRKMGYYKKPVLSGKPWLRFATANKLQVGDRFTLYKVQDQGGSSYYRVKVGEEIHFFGIPDWGANAMGHQGLLQQPTTPYGAELALTLAPPNLRFFFPVVDTPRHSSNTREAVHSQGQGSVASQTALYFSKHDTIKLGTIHVPSPLIIGNEGQLVNNPAFLVHKKQDKFLASWLLFTVTDDILVHLTIAKTIGSLVTEKEQVSIILAGLSIEYESIRVIASATLMSLDLLTEMLLDCEARQMGLLTEVPLQANLVSHQKHVTVDSSKHTATAILRSLSKDTEFYV</sequence>
<keyword evidence="4" id="KW-0804">Transcription</keyword>
<comment type="subcellular location">
    <subcellularLocation>
        <location evidence="1">Nucleus</location>
    </subcellularLocation>
</comment>
<dbReference type="AlphaFoldDB" id="A0A7J9L5G0"/>
<dbReference type="EMBL" id="JABFAF010000004">
    <property type="protein sequence ID" value="MBA0854022.1"/>
    <property type="molecule type" value="Genomic_DNA"/>
</dbReference>
<evidence type="ECO:0000256" key="5">
    <source>
        <dbReference type="ARBA" id="ARBA00023242"/>
    </source>
</evidence>
<keyword evidence="7" id="KW-1185">Reference proteome</keyword>
<dbReference type="OrthoDB" id="1002319at2759"/>
<evidence type="ECO:0000313" key="7">
    <source>
        <dbReference type="Proteomes" id="UP000593576"/>
    </source>
</evidence>
<comment type="caution">
    <text evidence="6">The sequence shown here is derived from an EMBL/GenBank/DDBJ whole genome shotgun (WGS) entry which is preliminary data.</text>
</comment>
<accession>A0A7J9L5G0</accession>
<evidence type="ECO:0000313" key="6">
    <source>
        <dbReference type="EMBL" id="MBA0854022.1"/>
    </source>
</evidence>
<protein>
    <recommendedName>
        <fullName evidence="8">TF-B3 domain-containing protein</fullName>
    </recommendedName>
</protein>
<dbReference type="PANTHER" id="PTHR47481:SF10">
    <property type="entry name" value="COPIA-LIKE POLYPROTEIN_RETROTRANSPOSON"/>
    <property type="match status" value="1"/>
</dbReference>
<gene>
    <name evidence="6" type="ORF">Goshw_025044</name>
</gene>
<dbReference type="GO" id="GO:0003677">
    <property type="term" value="F:DNA binding"/>
    <property type="evidence" value="ECO:0007669"/>
    <property type="project" value="UniProtKB-KW"/>
</dbReference>
<dbReference type="Gene3D" id="2.40.330.10">
    <property type="entry name" value="DNA-binding pseudobarrel domain"/>
    <property type="match status" value="1"/>
</dbReference>
<name>A0A7J9L5G0_GOSSC</name>